<feature type="non-terminal residue" evidence="16">
    <location>
        <position position="800"/>
    </location>
</feature>
<dbReference type="FunFam" id="3.30.390.50:FF:000003">
    <property type="entry name" value="Aldehyde oxidase1"/>
    <property type="match status" value="1"/>
</dbReference>
<dbReference type="InterPro" id="IPR036884">
    <property type="entry name" value="2Fe-2S-bd_dom_sf"/>
</dbReference>
<evidence type="ECO:0000256" key="9">
    <source>
        <dbReference type="ARBA" id="ARBA00023002"/>
    </source>
</evidence>
<feature type="domain" description="2Fe-2S ferredoxin-type" evidence="14">
    <location>
        <begin position="2"/>
        <end position="90"/>
    </location>
</feature>
<dbReference type="GO" id="GO:0071949">
    <property type="term" value="F:FAD binding"/>
    <property type="evidence" value="ECO:0007669"/>
    <property type="project" value="InterPro"/>
</dbReference>
<dbReference type="InterPro" id="IPR036856">
    <property type="entry name" value="Ald_Oxase/Xan_DH_a/b_sf"/>
</dbReference>
<dbReference type="SUPFAM" id="SSF56003">
    <property type="entry name" value="Molybdenum cofactor-binding domain"/>
    <property type="match status" value="1"/>
</dbReference>
<dbReference type="InterPro" id="IPR036683">
    <property type="entry name" value="CO_DH_flav_C_dom_sf"/>
</dbReference>
<dbReference type="Gene3D" id="3.30.365.10">
    <property type="entry name" value="Aldehyde oxidase/xanthine dehydrogenase, molybdopterin binding domain"/>
    <property type="match status" value="2"/>
</dbReference>
<dbReference type="SUPFAM" id="SSF54665">
    <property type="entry name" value="CO dehydrogenase molybdoprotein N-domain-like"/>
    <property type="match status" value="1"/>
</dbReference>
<comment type="cofactor">
    <cofactor evidence="2">
        <name>FAD</name>
        <dbReference type="ChEBI" id="CHEBI:57692"/>
    </cofactor>
</comment>
<keyword evidence="12" id="KW-0520">NAD</keyword>
<comment type="similarity">
    <text evidence="3">Belongs to the xanthine dehydrogenase family.</text>
</comment>
<evidence type="ECO:0000256" key="1">
    <source>
        <dbReference type="ARBA" id="ARBA00001924"/>
    </source>
</evidence>
<evidence type="ECO:0000256" key="13">
    <source>
        <dbReference type="ARBA" id="ARBA00034078"/>
    </source>
</evidence>
<dbReference type="SMART" id="SM01092">
    <property type="entry name" value="CO_deh_flav_C"/>
    <property type="match status" value="1"/>
</dbReference>
<dbReference type="GO" id="GO:0005506">
    <property type="term" value="F:iron ion binding"/>
    <property type="evidence" value="ECO:0007669"/>
    <property type="project" value="InterPro"/>
</dbReference>
<dbReference type="InterPro" id="IPR008274">
    <property type="entry name" value="AldOxase/xan_DH_MoCoBD1"/>
</dbReference>
<dbReference type="Gene3D" id="3.90.1170.50">
    <property type="entry name" value="Aldehyde oxidase/xanthine dehydrogenase, a/b hammerhead"/>
    <property type="match status" value="1"/>
</dbReference>
<dbReference type="Pfam" id="PF01315">
    <property type="entry name" value="Ald_Xan_dh_C"/>
    <property type="match status" value="1"/>
</dbReference>
<keyword evidence="17" id="KW-1185">Reference proteome</keyword>
<name>A0AAE1E005_9GAST</name>
<dbReference type="FunFam" id="3.30.465.10:FF:000013">
    <property type="entry name" value="Aldehyde oxidase"/>
    <property type="match status" value="1"/>
</dbReference>
<dbReference type="InterPro" id="IPR001041">
    <property type="entry name" value="2Fe-2S_ferredoxin-type"/>
</dbReference>
<dbReference type="InterPro" id="IPR036318">
    <property type="entry name" value="FAD-bd_PCMH-like_sf"/>
</dbReference>
<dbReference type="PANTHER" id="PTHR45444:SF3">
    <property type="entry name" value="XANTHINE DEHYDROGENASE"/>
    <property type="match status" value="1"/>
</dbReference>
<gene>
    <name evidence="16" type="ORF">RRG08_001676</name>
</gene>
<dbReference type="PROSITE" id="PS51085">
    <property type="entry name" value="2FE2S_FER_2"/>
    <property type="match status" value="1"/>
</dbReference>
<dbReference type="SUPFAM" id="SSF56176">
    <property type="entry name" value="FAD-binding/transporter-associated domain-like"/>
    <property type="match status" value="1"/>
</dbReference>
<dbReference type="FunFam" id="3.10.20.30:FF:000012">
    <property type="entry name" value="Xanthine dehydrogenase/oxidase"/>
    <property type="match status" value="1"/>
</dbReference>
<proteinExistence type="inferred from homology"/>
<evidence type="ECO:0000313" key="17">
    <source>
        <dbReference type="Proteomes" id="UP001283361"/>
    </source>
</evidence>
<keyword evidence="6" id="KW-0001">2Fe-2S</keyword>
<comment type="cofactor">
    <cofactor evidence="13">
        <name>[2Fe-2S] cluster</name>
        <dbReference type="ChEBI" id="CHEBI:190135"/>
    </cofactor>
</comment>
<evidence type="ECO:0000256" key="5">
    <source>
        <dbReference type="ARBA" id="ARBA00022630"/>
    </source>
</evidence>
<dbReference type="Proteomes" id="UP001283361">
    <property type="component" value="Unassembled WGS sequence"/>
</dbReference>
<dbReference type="Gene3D" id="3.30.43.10">
    <property type="entry name" value="Uridine Diphospho-n-acetylenolpyruvylglucosamine Reductase, domain 2"/>
    <property type="match status" value="1"/>
</dbReference>
<dbReference type="Gene3D" id="3.30.390.50">
    <property type="entry name" value="CO dehydrogenase flavoprotein, C-terminal domain"/>
    <property type="match status" value="1"/>
</dbReference>
<evidence type="ECO:0000313" key="16">
    <source>
        <dbReference type="EMBL" id="KAK3789286.1"/>
    </source>
</evidence>
<reference evidence="16" key="1">
    <citation type="journal article" date="2023" name="G3 (Bethesda)">
        <title>A reference genome for the long-term kleptoplast-retaining sea slug Elysia crispata morphotype clarki.</title>
        <authorList>
            <person name="Eastman K.E."/>
            <person name="Pendleton A.L."/>
            <person name="Shaikh M.A."/>
            <person name="Suttiyut T."/>
            <person name="Ogas R."/>
            <person name="Tomko P."/>
            <person name="Gavelis G."/>
            <person name="Widhalm J.R."/>
            <person name="Wisecaver J.H."/>
        </authorList>
    </citation>
    <scope>NUCLEOTIDE SEQUENCE</scope>
    <source>
        <strain evidence="16">ECLA1</strain>
    </source>
</reference>
<evidence type="ECO:0000256" key="2">
    <source>
        <dbReference type="ARBA" id="ARBA00001974"/>
    </source>
</evidence>
<feature type="domain" description="FAD-binding PCMH-type" evidence="15">
    <location>
        <begin position="202"/>
        <end position="384"/>
    </location>
</feature>
<dbReference type="InterPro" id="IPR005107">
    <property type="entry name" value="CO_DH_flav_C"/>
</dbReference>
<keyword evidence="9" id="KW-0560">Oxidoreductase</keyword>
<comment type="caution">
    <text evidence="16">The sequence shown here is derived from an EMBL/GenBank/DDBJ whole genome shotgun (WGS) entry which is preliminary data.</text>
</comment>
<dbReference type="SUPFAM" id="SSF47741">
    <property type="entry name" value="CO dehydrogenase ISP C-domain like"/>
    <property type="match status" value="1"/>
</dbReference>
<keyword evidence="10" id="KW-0408">Iron</keyword>
<dbReference type="Pfam" id="PF00941">
    <property type="entry name" value="FAD_binding_5"/>
    <property type="match status" value="1"/>
</dbReference>
<keyword evidence="8" id="KW-0274">FAD</keyword>
<dbReference type="PANTHER" id="PTHR45444">
    <property type="entry name" value="XANTHINE DEHYDROGENASE"/>
    <property type="match status" value="1"/>
</dbReference>
<evidence type="ECO:0000256" key="11">
    <source>
        <dbReference type="ARBA" id="ARBA00023014"/>
    </source>
</evidence>
<dbReference type="Pfam" id="PF00111">
    <property type="entry name" value="Fer2"/>
    <property type="match status" value="1"/>
</dbReference>
<evidence type="ECO:0000256" key="10">
    <source>
        <dbReference type="ARBA" id="ARBA00023004"/>
    </source>
</evidence>
<dbReference type="Pfam" id="PF02738">
    <property type="entry name" value="MoCoBD_1"/>
    <property type="match status" value="1"/>
</dbReference>
<evidence type="ECO:0000256" key="4">
    <source>
        <dbReference type="ARBA" id="ARBA00022505"/>
    </source>
</evidence>
<dbReference type="SUPFAM" id="SSF55447">
    <property type="entry name" value="CO dehydrogenase flavoprotein C-terminal domain-like"/>
    <property type="match status" value="1"/>
</dbReference>
<dbReference type="FunFam" id="3.30.365.10:FF:000001">
    <property type="entry name" value="Xanthine dehydrogenase oxidase"/>
    <property type="match status" value="1"/>
</dbReference>
<dbReference type="GO" id="GO:0016491">
    <property type="term" value="F:oxidoreductase activity"/>
    <property type="evidence" value="ECO:0007669"/>
    <property type="project" value="UniProtKB-KW"/>
</dbReference>
<evidence type="ECO:0000256" key="3">
    <source>
        <dbReference type="ARBA" id="ARBA00006849"/>
    </source>
</evidence>
<sequence>MTDISFLINGKEHIVPRNLPATTSLNEYLRERAGLTGTKVMCREAGCGCCAVTVTHLPPDSETMKTYSVQSCLTPLYAVDGWQISTVEGIGNQSDGFHPIQERIAKFNGTQCGYCTPGMVMNMYGLLHQKPHITAQDVEDNFDGNICRCTGYRPILDAMKSFTEDANIPGRKTIDIEDLNKNLCPKTGETCSGSCSGRSLDLELDGARWSRPTSVAELAKVMQTNKTKKTRLVFGNTSTGIYKNEGPFDVYVDLHRVKELFSYETSQTSVRFGAATTLTQFLERLKSHQENPGFKYFSHIHKHIKVVANSMVRNSGSIAGNLMIKRQHKDFPSDIFTTLEAAGAEVEIFDTATSKKQCVSLLDFLKVNMSCKVLTAVILPKLADNVVYRSFKITPRWQNAHAYVNAAFKIPVKEQAIQGKPSIVLGGISADTIHATKTEAFLTNKNLTLTVVKEAFSILRDELAPTEGPLESSPKYRKDVASGLLYKVLLGLCNSKNAKLQSGSENFHRPVSSGLQTYQEMASEFPLKKALPKMTAPLQASGEAIFVNDMPKFQHELFAAFVIADEGSATIASIDASPALAIPGVTHFYSAKDTKCNEFSNPLLPWLFASKEVMYNGEPLGIILAETSALAMEAAKKVKVTYSEVRPPILTIEDSLAKGKEFVDRRKTIVIGNPDDAWKSVEQIVEGTVSMGSQYHFYMETQVCLAVPSEDGIDLYAATQNSDLCQHAASIVIDKPMNYVNITVPRVGGGFGGKSTDTTTLASAASLAAYLSKRPVRLSIDLSTNIRSLAKRPPYKATYK</sequence>
<evidence type="ECO:0000259" key="15">
    <source>
        <dbReference type="PROSITE" id="PS51387"/>
    </source>
</evidence>
<dbReference type="InterPro" id="IPR036010">
    <property type="entry name" value="2Fe-2S_ferredoxin-like_sf"/>
</dbReference>
<dbReference type="InterPro" id="IPR037165">
    <property type="entry name" value="AldOxase/xan_DH_Mopterin-bd_sf"/>
</dbReference>
<evidence type="ECO:0000256" key="6">
    <source>
        <dbReference type="ARBA" id="ARBA00022714"/>
    </source>
</evidence>
<evidence type="ECO:0000256" key="8">
    <source>
        <dbReference type="ARBA" id="ARBA00022827"/>
    </source>
</evidence>
<comment type="cofactor">
    <cofactor evidence="1">
        <name>Mo-molybdopterin</name>
        <dbReference type="ChEBI" id="CHEBI:71302"/>
    </cofactor>
</comment>
<dbReference type="Gene3D" id="1.10.150.120">
    <property type="entry name" value="[2Fe-2S]-binding domain"/>
    <property type="match status" value="1"/>
</dbReference>
<evidence type="ECO:0000259" key="14">
    <source>
        <dbReference type="PROSITE" id="PS51085"/>
    </source>
</evidence>
<keyword evidence="11" id="KW-0411">Iron-sulfur</keyword>
<dbReference type="Gene3D" id="3.30.465.10">
    <property type="match status" value="1"/>
</dbReference>
<evidence type="ECO:0000256" key="7">
    <source>
        <dbReference type="ARBA" id="ARBA00022723"/>
    </source>
</evidence>
<dbReference type="Pfam" id="PF03450">
    <property type="entry name" value="CO_deh_flav_C"/>
    <property type="match status" value="1"/>
</dbReference>
<keyword evidence="7" id="KW-0479">Metal-binding</keyword>
<dbReference type="SMART" id="SM01008">
    <property type="entry name" value="Ald_Xan_dh_C"/>
    <property type="match status" value="1"/>
</dbReference>
<dbReference type="InterPro" id="IPR016166">
    <property type="entry name" value="FAD-bd_PCMH"/>
</dbReference>
<dbReference type="SUPFAM" id="SSF54292">
    <property type="entry name" value="2Fe-2S ferredoxin-like"/>
    <property type="match status" value="1"/>
</dbReference>
<dbReference type="InterPro" id="IPR002888">
    <property type="entry name" value="2Fe-2S-bd"/>
</dbReference>
<dbReference type="Gene3D" id="3.10.20.30">
    <property type="match status" value="1"/>
</dbReference>
<accession>A0AAE1E005</accession>
<keyword evidence="5" id="KW-0285">Flavoprotein</keyword>
<dbReference type="CDD" id="cd00207">
    <property type="entry name" value="fer2"/>
    <property type="match status" value="1"/>
</dbReference>
<organism evidence="16 17">
    <name type="scientific">Elysia crispata</name>
    <name type="common">lettuce slug</name>
    <dbReference type="NCBI Taxonomy" id="231223"/>
    <lineage>
        <taxon>Eukaryota</taxon>
        <taxon>Metazoa</taxon>
        <taxon>Spiralia</taxon>
        <taxon>Lophotrochozoa</taxon>
        <taxon>Mollusca</taxon>
        <taxon>Gastropoda</taxon>
        <taxon>Heterobranchia</taxon>
        <taxon>Euthyneura</taxon>
        <taxon>Panpulmonata</taxon>
        <taxon>Sacoglossa</taxon>
        <taxon>Placobranchoidea</taxon>
        <taxon>Plakobranchidae</taxon>
        <taxon>Elysia</taxon>
    </lineage>
</organism>
<dbReference type="EMBL" id="JAWDGP010001678">
    <property type="protein sequence ID" value="KAK3789286.1"/>
    <property type="molecule type" value="Genomic_DNA"/>
</dbReference>
<dbReference type="InterPro" id="IPR012675">
    <property type="entry name" value="Beta-grasp_dom_sf"/>
</dbReference>
<dbReference type="InterPro" id="IPR016208">
    <property type="entry name" value="Ald_Oxase/xanthine_DH-like"/>
</dbReference>
<dbReference type="Pfam" id="PF01799">
    <property type="entry name" value="Fer2_2"/>
    <property type="match status" value="1"/>
</dbReference>
<dbReference type="InterPro" id="IPR016167">
    <property type="entry name" value="FAD-bd_PCMH_sub1"/>
</dbReference>
<protein>
    <recommendedName>
        <fullName evidence="18">Aldehyde oxidase</fullName>
    </recommendedName>
</protein>
<keyword evidence="4" id="KW-0500">Molybdenum</keyword>
<dbReference type="InterPro" id="IPR000674">
    <property type="entry name" value="Ald_Oxase/Xan_DH_a/b"/>
</dbReference>
<dbReference type="GO" id="GO:0051537">
    <property type="term" value="F:2 iron, 2 sulfur cluster binding"/>
    <property type="evidence" value="ECO:0007669"/>
    <property type="project" value="UniProtKB-KW"/>
</dbReference>
<dbReference type="PROSITE" id="PS51387">
    <property type="entry name" value="FAD_PCMH"/>
    <property type="match status" value="1"/>
</dbReference>
<evidence type="ECO:0008006" key="18">
    <source>
        <dbReference type="Google" id="ProtNLM"/>
    </source>
</evidence>
<dbReference type="AlphaFoldDB" id="A0AAE1E005"/>
<evidence type="ECO:0000256" key="12">
    <source>
        <dbReference type="ARBA" id="ARBA00023027"/>
    </source>
</evidence>
<dbReference type="InterPro" id="IPR002346">
    <property type="entry name" value="Mopterin_DH_FAD-bd"/>
</dbReference>
<dbReference type="InterPro" id="IPR016169">
    <property type="entry name" value="FAD-bd_PCMH_sub2"/>
</dbReference>